<dbReference type="InterPro" id="IPR050238">
    <property type="entry name" value="DNA_Rep/Repair_Clamp_Loader"/>
</dbReference>
<keyword evidence="3" id="KW-0067">ATP-binding</keyword>
<dbReference type="InterPro" id="IPR027417">
    <property type="entry name" value="P-loop_NTPase"/>
</dbReference>
<protein>
    <recommendedName>
        <fullName evidence="4">ATPase AAA-type core domain-containing protein</fullName>
    </recommendedName>
</protein>
<dbReference type="EMBL" id="UINC01220629">
    <property type="protein sequence ID" value="SVE48626.1"/>
    <property type="molecule type" value="Genomic_DNA"/>
</dbReference>
<reference evidence="5" key="1">
    <citation type="submission" date="2018-05" db="EMBL/GenBank/DDBJ databases">
        <authorList>
            <person name="Lanie J.A."/>
            <person name="Ng W.-L."/>
            <person name="Kazmierczak K.M."/>
            <person name="Andrzejewski T.M."/>
            <person name="Davidsen T.M."/>
            <person name="Wayne K.J."/>
            <person name="Tettelin H."/>
            <person name="Glass J.I."/>
            <person name="Rusch D."/>
            <person name="Podicherti R."/>
            <person name="Tsui H.-C.T."/>
            <person name="Winkler M.E."/>
        </authorList>
    </citation>
    <scope>NUCLEOTIDE SEQUENCE</scope>
</reference>
<dbReference type="AlphaFoldDB" id="A0A383DVR1"/>
<keyword evidence="1" id="KW-0235">DNA replication</keyword>
<accession>A0A383DVR1</accession>
<gene>
    <name evidence="5" type="ORF">METZ01_LOCUS501480</name>
</gene>
<evidence type="ECO:0000313" key="5">
    <source>
        <dbReference type="EMBL" id="SVE48626.1"/>
    </source>
</evidence>
<dbReference type="GO" id="GO:0005663">
    <property type="term" value="C:DNA replication factor C complex"/>
    <property type="evidence" value="ECO:0007669"/>
    <property type="project" value="TreeGrafter"/>
</dbReference>
<dbReference type="InterPro" id="IPR003959">
    <property type="entry name" value="ATPase_AAA_core"/>
</dbReference>
<feature type="non-terminal residue" evidence="5">
    <location>
        <position position="94"/>
    </location>
</feature>
<dbReference type="Gene3D" id="3.40.50.300">
    <property type="entry name" value="P-loop containing nucleotide triphosphate hydrolases"/>
    <property type="match status" value="1"/>
</dbReference>
<dbReference type="GO" id="GO:0006261">
    <property type="term" value="P:DNA-templated DNA replication"/>
    <property type="evidence" value="ECO:0007669"/>
    <property type="project" value="TreeGrafter"/>
</dbReference>
<organism evidence="5">
    <name type="scientific">marine metagenome</name>
    <dbReference type="NCBI Taxonomy" id="408172"/>
    <lineage>
        <taxon>unclassified sequences</taxon>
        <taxon>metagenomes</taxon>
        <taxon>ecological metagenomes</taxon>
    </lineage>
</organism>
<dbReference type="GO" id="GO:0016887">
    <property type="term" value="F:ATP hydrolysis activity"/>
    <property type="evidence" value="ECO:0007669"/>
    <property type="project" value="InterPro"/>
</dbReference>
<keyword evidence="2" id="KW-0547">Nucleotide-binding</keyword>
<dbReference type="PANTHER" id="PTHR11669:SF20">
    <property type="entry name" value="REPLICATION FACTOR C SUBUNIT 4"/>
    <property type="match status" value="1"/>
</dbReference>
<evidence type="ECO:0000256" key="3">
    <source>
        <dbReference type="ARBA" id="ARBA00022840"/>
    </source>
</evidence>
<evidence type="ECO:0000256" key="2">
    <source>
        <dbReference type="ARBA" id="ARBA00022741"/>
    </source>
</evidence>
<dbReference type="GO" id="GO:0005524">
    <property type="term" value="F:ATP binding"/>
    <property type="evidence" value="ECO:0007669"/>
    <property type="project" value="UniProtKB-KW"/>
</dbReference>
<dbReference type="GO" id="GO:0006281">
    <property type="term" value="P:DNA repair"/>
    <property type="evidence" value="ECO:0007669"/>
    <property type="project" value="TreeGrafter"/>
</dbReference>
<evidence type="ECO:0000256" key="1">
    <source>
        <dbReference type="ARBA" id="ARBA00022705"/>
    </source>
</evidence>
<dbReference type="GO" id="GO:0003689">
    <property type="term" value="F:DNA clamp loader activity"/>
    <property type="evidence" value="ECO:0007669"/>
    <property type="project" value="TreeGrafter"/>
</dbReference>
<dbReference type="Pfam" id="PF00004">
    <property type="entry name" value="AAA"/>
    <property type="match status" value="1"/>
</dbReference>
<dbReference type="SUPFAM" id="SSF52540">
    <property type="entry name" value="P-loop containing nucleoside triphosphate hydrolases"/>
    <property type="match status" value="1"/>
</dbReference>
<proteinExistence type="predicted"/>
<feature type="domain" description="ATPase AAA-type core" evidence="4">
    <location>
        <begin position="41"/>
        <end position="87"/>
    </location>
</feature>
<evidence type="ECO:0000259" key="4">
    <source>
        <dbReference type="Pfam" id="PF00004"/>
    </source>
</evidence>
<dbReference type="PANTHER" id="PTHR11669">
    <property type="entry name" value="REPLICATION FACTOR C / DNA POLYMERASE III GAMMA-TAU SUBUNIT"/>
    <property type="match status" value="1"/>
</dbReference>
<sequence length="94" mass="10367">MRDEFLFVEKYRPQTIEDTVLPASIKATFFDFVKNGEIPNLLLCGPAGVGKTTVARALCKELGADYIVINGSDEGRLIETLRTKIKNFASTVSL</sequence>
<name>A0A383DVR1_9ZZZZ</name>